<dbReference type="Gene3D" id="2.40.70.10">
    <property type="entry name" value="Acid Proteases"/>
    <property type="match status" value="2"/>
</dbReference>
<accession>A0A9P8AJ54</accession>
<dbReference type="EMBL" id="JAHMUF010000007">
    <property type="protein sequence ID" value="KAG7194504.1"/>
    <property type="molecule type" value="Genomic_DNA"/>
</dbReference>
<evidence type="ECO:0000256" key="1">
    <source>
        <dbReference type="ARBA" id="ARBA00023157"/>
    </source>
</evidence>
<dbReference type="RefSeq" id="XP_043050051.1">
    <property type="nucleotide sequence ID" value="XM_043195385.1"/>
</dbReference>
<dbReference type="Proteomes" id="UP000790833">
    <property type="component" value="Unassembled WGS sequence"/>
</dbReference>
<keyword evidence="4" id="KW-1185">Reference proteome</keyword>
<gene>
    <name evidence="3" type="ORF">KQ657_004719</name>
</gene>
<dbReference type="SUPFAM" id="SSF50630">
    <property type="entry name" value="Acid proteases"/>
    <property type="match status" value="1"/>
</dbReference>
<dbReference type="OrthoDB" id="771136at2759"/>
<dbReference type="Pfam" id="PF00026">
    <property type="entry name" value="Asp"/>
    <property type="match status" value="1"/>
</dbReference>
<organism evidence="3 4">
    <name type="scientific">Scheffersomyces spartinae</name>
    <dbReference type="NCBI Taxonomy" id="45513"/>
    <lineage>
        <taxon>Eukaryota</taxon>
        <taxon>Fungi</taxon>
        <taxon>Dikarya</taxon>
        <taxon>Ascomycota</taxon>
        <taxon>Saccharomycotina</taxon>
        <taxon>Pichiomycetes</taxon>
        <taxon>Debaryomycetaceae</taxon>
        <taxon>Scheffersomyces</taxon>
    </lineage>
</organism>
<dbReference type="GeneID" id="66118093"/>
<reference evidence="3" key="1">
    <citation type="submission" date="2021-03" db="EMBL/GenBank/DDBJ databases">
        <authorList>
            <person name="Palmer J.M."/>
        </authorList>
    </citation>
    <scope>NUCLEOTIDE SEQUENCE</scope>
    <source>
        <strain evidence="3">ARV_011</strain>
    </source>
</reference>
<dbReference type="AlphaFoldDB" id="A0A9P8AJ54"/>
<sequence>MLMITDGLWIGLTKQQVSNTMIDTSVGDLLLSLSVYSIFESSTLVDTGSSYTDNDYSISADVGTEMFGGPYVINWNVTGLNFGYTSLDAITGSVGGILGIGYPASEEIEPSYSNFPMILKDQGAISTVMYSIADGRIVFGGIDTLACPGPLVKTPVALAATLQGQSTVYQYTAVTMNSLMLNNTIVSNEKLIMNLDTSSSLLNVPYSIWINIDLLMGPQRVRSNGVTYYLKSRVLGTMLTASITGYNIQFSLGDIINGELTSNGIVYVSLDYKVIDVPTALVGSLPNIIFEKYCVVVDMETNEILFTEQDAGSDGTVKAVKSGSYPVATSAATSYSATYSKIYINSLETAIGVNQS</sequence>
<dbReference type="InterPro" id="IPR021109">
    <property type="entry name" value="Peptidase_aspartic_dom_sf"/>
</dbReference>
<proteinExistence type="predicted"/>
<evidence type="ECO:0000313" key="4">
    <source>
        <dbReference type="Proteomes" id="UP000790833"/>
    </source>
</evidence>
<evidence type="ECO:0000313" key="3">
    <source>
        <dbReference type="EMBL" id="KAG7194504.1"/>
    </source>
</evidence>
<evidence type="ECO:0000259" key="2">
    <source>
        <dbReference type="PROSITE" id="PS51767"/>
    </source>
</evidence>
<protein>
    <recommendedName>
        <fullName evidence="2">Peptidase A1 domain-containing protein</fullName>
    </recommendedName>
</protein>
<name>A0A9P8AJ54_9ASCO</name>
<dbReference type="GO" id="GO:0004190">
    <property type="term" value="F:aspartic-type endopeptidase activity"/>
    <property type="evidence" value="ECO:0007669"/>
    <property type="project" value="UniProtKB-ARBA"/>
</dbReference>
<dbReference type="PROSITE" id="PS51767">
    <property type="entry name" value="PEPTIDASE_A1"/>
    <property type="match status" value="1"/>
</dbReference>
<keyword evidence="1" id="KW-1015">Disulfide bond</keyword>
<dbReference type="InterPro" id="IPR033121">
    <property type="entry name" value="PEPTIDASE_A1"/>
</dbReference>
<feature type="domain" description="Peptidase A1" evidence="2">
    <location>
        <begin position="4"/>
        <end position="307"/>
    </location>
</feature>
<comment type="caution">
    <text evidence="3">The sequence shown here is derived from an EMBL/GenBank/DDBJ whole genome shotgun (WGS) entry which is preliminary data.</text>
</comment>